<comment type="caution">
    <text evidence="2">The sequence shown here is derived from an EMBL/GenBank/DDBJ whole genome shotgun (WGS) entry which is preliminary data.</text>
</comment>
<dbReference type="Proteomes" id="UP000295247">
    <property type="component" value="Unassembled WGS sequence"/>
</dbReference>
<dbReference type="PROSITE" id="PS51257">
    <property type="entry name" value="PROKAR_LIPOPROTEIN"/>
    <property type="match status" value="1"/>
</dbReference>
<evidence type="ECO:0000313" key="2">
    <source>
        <dbReference type="EMBL" id="TCW36425.1"/>
    </source>
</evidence>
<name>A0A4R4ABY8_MARGR</name>
<dbReference type="SUPFAM" id="SSF159245">
    <property type="entry name" value="AttH-like"/>
    <property type="match status" value="1"/>
</dbReference>
<sequence>MCGRRAERRYLSRIRLPVLALVGLLGGCEAPPPPVEQDAALLAGVAALLAPGAVPGPLDLPADHGTHPSQGLELWRLQARVEETDGRAHLLTLGVVRLTLATPPDPPLSAWRGDRLLWGWSQRLGPVGVAFEQRRARAVLGLAGTRPDPPRVWVRDWTLALGPGRPPWRLRFEDAAGRRLVLAGGAPALGLARLAATLGAEATTAGPQGYLLPGLSVSGQLLVDGRPRAVEGRAWFEHLWAGGGEGAGVGLRLTRLTLQLDEARTLACVELRRAEAGGRPIPGCVLVTDDGQVRAFRRRELRLEAQERGTHPARWRLEIPALALAVALAPWEDAPGPIAPGVAVRVAGSVEGRVIDGWGWVESGGPGQRIRGEGE</sequence>
<dbReference type="PANTHER" id="PTHR38591">
    <property type="entry name" value="HYDROLASE"/>
    <property type="match status" value="1"/>
</dbReference>
<reference evidence="2 3" key="1">
    <citation type="submission" date="2019-03" db="EMBL/GenBank/DDBJ databases">
        <title>Genomic Encyclopedia of Type Strains, Phase IV (KMG-IV): sequencing the most valuable type-strain genomes for metagenomic binning, comparative biology and taxonomic classification.</title>
        <authorList>
            <person name="Goeker M."/>
        </authorList>
    </citation>
    <scope>NUCLEOTIDE SEQUENCE [LARGE SCALE GENOMIC DNA]</scope>
    <source>
        <strain evidence="2 3">DSM 203</strain>
    </source>
</reference>
<dbReference type="Gene3D" id="2.40.370.10">
    <property type="entry name" value="AttH-like domain"/>
    <property type="match status" value="1"/>
</dbReference>
<gene>
    <name evidence="2" type="ORF">EDC29_104217</name>
</gene>
<dbReference type="EMBL" id="SMDC01000004">
    <property type="protein sequence ID" value="TCW36425.1"/>
    <property type="molecule type" value="Genomic_DNA"/>
</dbReference>
<feature type="domain" description="AttH" evidence="1">
    <location>
        <begin position="73"/>
        <end position="241"/>
    </location>
</feature>
<dbReference type="InterPro" id="IPR010791">
    <property type="entry name" value="AttH_dom"/>
</dbReference>
<keyword evidence="2" id="KW-0378">Hydrolase</keyword>
<protein>
    <submittedName>
        <fullName evidence="2">Putative secreted hydrolase</fullName>
    </submittedName>
</protein>
<dbReference type="GO" id="GO:0016787">
    <property type="term" value="F:hydrolase activity"/>
    <property type="evidence" value="ECO:0007669"/>
    <property type="project" value="UniProtKB-KW"/>
</dbReference>
<organism evidence="2 3">
    <name type="scientific">Marichromatium gracile</name>
    <name type="common">Chromatium gracile</name>
    <dbReference type="NCBI Taxonomy" id="1048"/>
    <lineage>
        <taxon>Bacteria</taxon>
        <taxon>Pseudomonadati</taxon>
        <taxon>Pseudomonadota</taxon>
        <taxon>Gammaproteobacteria</taxon>
        <taxon>Chromatiales</taxon>
        <taxon>Chromatiaceae</taxon>
        <taxon>Marichromatium</taxon>
    </lineage>
</organism>
<dbReference type="Pfam" id="PF07143">
    <property type="entry name" value="CrtC"/>
    <property type="match status" value="1"/>
</dbReference>
<accession>A0A4R4ABY8</accession>
<dbReference type="AlphaFoldDB" id="A0A4R4ABY8"/>
<proteinExistence type="predicted"/>
<dbReference type="PANTHER" id="PTHR38591:SF1">
    <property type="entry name" value="BLL1000 PROTEIN"/>
    <property type="match status" value="1"/>
</dbReference>
<evidence type="ECO:0000259" key="1">
    <source>
        <dbReference type="Pfam" id="PF07143"/>
    </source>
</evidence>
<dbReference type="InterPro" id="IPR023374">
    <property type="entry name" value="AttH-like_dom_sf"/>
</dbReference>
<evidence type="ECO:0000313" key="3">
    <source>
        <dbReference type="Proteomes" id="UP000295247"/>
    </source>
</evidence>